<protein>
    <submittedName>
        <fullName evidence="1">Uncharacterized protein</fullName>
    </submittedName>
</protein>
<keyword evidence="2" id="KW-1185">Reference proteome</keyword>
<dbReference type="OrthoDB" id="7958328at2"/>
<reference evidence="1 2" key="1">
    <citation type="journal article" date="2015" name="Int. J. Syst. Evol. Microbiol.">
        <title>Youhaiella tibetensis gen. nov., sp. nov., isolated from subsurface sediment.</title>
        <authorList>
            <person name="Wang Y.X."/>
            <person name="Huang F.Q."/>
            <person name="Nogi Y."/>
            <person name="Pang S.J."/>
            <person name="Wang P.K."/>
            <person name="Lv J."/>
        </authorList>
    </citation>
    <scope>NUCLEOTIDE SEQUENCE [LARGE SCALE GENOMIC DNA]</scope>
    <source>
        <strain evidence="2">fig4</strain>
    </source>
</reference>
<organism evidence="1 2">
    <name type="scientific">Paradevosia tibetensis</name>
    <dbReference type="NCBI Taxonomy" id="1447062"/>
    <lineage>
        <taxon>Bacteria</taxon>
        <taxon>Pseudomonadati</taxon>
        <taxon>Pseudomonadota</taxon>
        <taxon>Alphaproteobacteria</taxon>
        <taxon>Hyphomicrobiales</taxon>
        <taxon>Devosiaceae</taxon>
        <taxon>Paradevosia</taxon>
    </lineage>
</organism>
<dbReference type="RefSeq" id="WP_147655986.1">
    <property type="nucleotide sequence ID" value="NZ_BMFM01000001.1"/>
</dbReference>
<proteinExistence type="predicted"/>
<gene>
    <name evidence="1" type="ORF">FNA67_10370</name>
</gene>
<dbReference type="Proteomes" id="UP000321062">
    <property type="component" value="Chromosome"/>
</dbReference>
<name>A0A5B9DMK2_9HYPH</name>
<accession>A0A5B9DMK2</accession>
<dbReference type="KEGG" id="yti:FNA67_10370"/>
<dbReference type="Gene3D" id="2.60.120.260">
    <property type="entry name" value="Galactose-binding domain-like"/>
    <property type="match status" value="2"/>
</dbReference>
<dbReference type="UniPathway" id="UPA00694"/>
<sequence>MRDVLRLALVAVLAFAVVGTAMVYSRGDDVGANIAGMADQVRSSFSRMTGASETGVDNTVTGSTDVAATQLKVLRPLQGSWMGLAGFPDETQIRFAVPPGVSFTSGSLDLAFETELAEHGDGRMTIAVNGRDRTQVVLNSGKATQTVKVPLDASDLLGEDVELTLSGRGNTNSGQICPTDAANSGSAVTLLPSSAMTLVTYDKVEDPETALIAATGPMNLVPGLSGADLAAALWADQQLHRSGIASLVELEGAERAGTRVLVANAGTTPIARLGESSFQLAGQAGVERLVALRAAERQAPAIASYWPVDAATLGSETIVKNFRGSKRWTIDYKLADLPGGLMPARLNLAIKMSELADNRDWVLRISLNNNLVDSRRIDGKAKSIELPIDLPAAQQALANRILIELVDTSPNESICRAGPDAQAQLLPTTTLTPGVQPSEGWSPLVRELANSGSIGLTVEGKLNAAQGSRASAMLAQFLPIGANMAFGEDTAPVTLTVLTGDTLTDALRKVSLLTPASAASAGAGQLLIMSSTAGANDPISVHDLSKTEMASLLGGMKRGDVAILVQRH</sequence>
<evidence type="ECO:0000313" key="1">
    <source>
        <dbReference type="EMBL" id="QEE20550.1"/>
    </source>
</evidence>
<dbReference type="EMBL" id="CP041690">
    <property type="protein sequence ID" value="QEE20550.1"/>
    <property type="molecule type" value="Genomic_DNA"/>
</dbReference>
<dbReference type="AlphaFoldDB" id="A0A5B9DMK2"/>
<evidence type="ECO:0000313" key="2">
    <source>
        <dbReference type="Proteomes" id="UP000321062"/>
    </source>
</evidence>